<dbReference type="AlphaFoldDB" id="A0AAU9JTN9"/>
<proteinExistence type="predicted"/>
<gene>
    <name evidence="2" type="ORF">BSTOLATCC_MIC36049</name>
</gene>
<evidence type="ECO:0000256" key="1">
    <source>
        <dbReference type="SAM" id="MobiDB-lite"/>
    </source>
</evidence>
<sequence length="80" mass="8934">MECVALEGAKHEILQPMEGQDDRARGRQGSAFRKWRLESRDGEWNWCEISAEEPASGEGRNSEQHRSPCSGETSKSVALS</sequence>
<organism evidence="2 3">
    <name type="scientific">Blepharisma stoltei</name>
    <dbReference type="NCBI Taxonomy" id="1481888"/>
    <lineage>
        <taxon>Eukaryota</taxon>
        <taxon>Sar</taxon>
        <taxon>Alveolata</taxon>
        <taxon>Ciliophora</taxon>
        <taxon>Postciliodesmatophora</taxon>
        <taxon>Heterotrichea</taxon>
        <taxon>Heterotrichida</taxon>
        <taxon>Blepharismidae</taxon>
        <taxon>Blepharisma</taxon>
    </lineage>
</organism>
<reference evidence="2" key="1">
    <citation type="submission" date="2021-09" db="EMBL/GenBank/DDBJ databases">
        <authorList>
            <consortium name="AG Swart"/>
            <person name="Singh M."/>
            <person name="Singh A."/>
            <person name="Seah K."/>
            <person name="Emmerich C."/>
        </authorList>
    </citation>
    <scope>NUCLEOTIDE SEQUENCE</scope>
    <source>
        <strain evidence="2">ATCC30299</strain>
    </source>
</reference>
<name>A0AAU9JTN9_9CILI</name>
<dbReference type="EMBL" id="CAJZBQ010000036">
    <property type="protein sequence ID" value="CAG9324254.1"/>
    <property type="molecule type" value="Genomic_DNA"/>
</dbReference>
<keyword evidence="3" id="KW-1185">Reference proteome</keyword>
<protein>
    <submittedName>
        <fullName evidence="2">Uncharacterized protein</fullName>
    </submittedName>
</protein>
<accession>A0AAU9JTN9</accession>
<comment type="caution">
    <text evidence="2">The sequence shown here is derived from an EMBL/GenBank/DDBJ whole genome shotgun (WGS) entry which is preliminary data.</text>
</comment>
<evidence type="ECO:0000313" key="3">
    <source>
        <dbReference type="Proteomes" id="UP001162131"/>
    </source>
</evidence>
<feature type="region of interest" description="Disordered" evidence="1">
    <location>
        <begin position="52"/>
        <end position="80"/>
    </location>
</feature>
<evidence type="ECO:0000313" key="2">
    <source>
        <dbReference type="EMBL" id="CAG9324254.1"/>
    </source>
</evidence>
<feature type="compositionally biased region" description="Polar residues" evidence="1">
    <location>
        <begin position="70"/>
        <end position="80"/>
    </location>
</feature>
<dbReference type="Proteomes" id="UP001162131">
    <property type="component" value="Unassembled WGS sequence"/>
</dbReference>